<comment type="similarity">
    <text evidence="1">Belongs to the LysR transcriptional regulatory family.</text>
</comment>
<evidence type="ECO:0000313" key="6">
    <source>
        <dbReference type="EMBL" id="MCZ3621845.1"/>
    </source>
</evidence>
<dbReference type="EMBL" id="JAKHPW010000002">
    <property type="protein sequence ID" value="MCZ3621845.1"/>
    <property type="molecule type" value="Genomic_DNA"/>
</dbReference>
<dbReference type="AlphaFoldDB" id="A0AAW5WWW9"/>
<keyword evidence="2" id="KW-0805">Transcription regulation</keyword>
<dbReference type="SUPFAM" id="SSF53850">
    <property type="entry name" value="Periplasmic binding protein-like II"/>
    <property type="match status" value="1"/>
</dbReference>
<dbReference type="RefSeq" id="WP_269254458.1">
    <property type="nucleotide sequence ID" value="NZ_JAKHEY010000002.1"/>
</dbReference>
<dbReference type="PANTHER" id="PTHR30126">
    <property type="entry name" value="HTH-TYPE TRANSCRIPTIONAL REGULATOR"/>
    <property type="match status" value="1"/>
</dbReference>
<proteinExistence type="inferred from homology"/>
<gene>
    <name evidence="6" type="ORF">L2772_03035</name>
    <name evidence="7" type="ORF">L2Z99_02350</name>
</gene>
<dbReference type="InterPro" id="IPR000847">
    <property type="entry name" value="LysR_HTH_N"/>
</dbReference>
<dbReference type="PANTHER" id="PTHR30126:SF40">
    <property type="entry name" value="HTH-TYPE TRANSCRIPTIONAL REGULATOR GLTR"/>
    <property type="match status" value="1"/>
</dbReference>
<reference evidence="6 8" key="2">
    <citation type="submission" date="2022-01" db="EMBL/GenBank/DDBJ databases">
        <title>VMRC isolate genome collection.</title>
        <authorList>
            <person name="France M."/>
            <person name="Rutt L."/>
            <person name="Humphrys M."/>
            <person name="Ravel J."/>
        </authorList>
    </citation>
    <scope>NUCLEOTIDE SEQUENCE [LARGE SCALE GENOMIC DNA]</scope>
    <source>
        <strain evidence="6 8">C0172B4</strain>
    </source>
</reference>
<dbReference type="InterPro" id="IPR005119">
    <property type="entry name" value="LysR_subst-bd"/>
</dbReference>
<protein>
    <submittedName>
        <fullName evidence="7">LysR family transcriptional regulator</fullName>
    </submittedName>
</protein>
<keyword evidence="8" id="KW-1185">Reference proteome</keyword>
<evidence type="ECO:0000256" key="1">
    <source>
        <dbReference type="ARBA" id="ARBA00009437"/>
    </source>
</evidence>
<dbReference type="EMBL" id="JAKHEY010000002">
    <property type="protein sequence ID" value="MCZ9677924.1"/>
    <property type="molecule type" value="Genomic_DNA"/>
</dbReference>
<accession>A0AAW5WWW9</accession>
<dbReference type="PRINTS" id="PR00039">
    <property type="entry name" value="HTHLYSR"/>
</dbReference>
<evidence type="ECO:0000313" key="8">
    <source>
        <dbReference type="Proteomes" id="UP001211420"/>
    </source>
</evidence>
<keyword evidence="4" id="KW-0804">Transcription</keyword>
<dbReference type="Pfam" id="PF00126">
    <property type="entry name" value="HTH_1"/>
    <property type="match status" value="1"/>
</dbReference>
<name>A0AAW5WWW9_9LACO</name>
<dbReference type="InterPro" id="IPR036390">
    <property type="entry name" value="WH_DNA-bd_sf"/>
</dbReference>
<dbReference type="Proteomes" id="UP001211566">
    <property type="component" value="Unassembled WGS sequence"/>
</dbReference>
<dbReference type="Gene3D" id="3.40.190.10">
    <property type="entry name" value="Periplasmic binding protein-like II"/>
    <property type="match status" value="2"/>
</dbReference>
<dbReference type="GO" id="GO:0000976">
    <property type="term" value="F:transcription cis-regulatory region binding"/>
    <property type="evidence" value="ECO:0007669"/>
    <property type="project" value="TreeGrafter"/>
</dbReference>
<dbReference type="SUPFAM" id="SSF46785">
    <property type="entry name" value="Winged helix' DNA-binding domain"/>
    <property type="match status" value="1"/>
</dbReference>
<evidence type="ECO:0000259" key="5">
    <source>
        <dbReference type="PROSITE" id="PS50931"/>
    </source>
</evidence>
<evidence type="ECO:0000256" key="2">
    <source>
        <dbReference type="ARBA" id="ARBA00023015"/>
    </source>
</evidence>
<evidence type="ECO:0000313" key="9">
    <source>
        <dbReference type="Proteomes" id="UP001211566"/>
    </source>
</evidence>
<dbReference type="Pfam" id="PF03466">
    <property type="entry name" value="LysR_substrate"/>
    <property type="match status" value="1"/>
</dbReference>
<dbReference type="GO" id="GO:0003700">
    <property type="term" value="F:DNA-binding transcription factor activity"/>
    <property type="evidence" value="ECO:0007669"/>
    <property type="project" value="InterPro"/>
</dbReference>
<evidence type="ECO:0000313" key="7">
    <source>
        <dbReference type="EMBL" id="MCZ9677924.1"/>
    </source>
</evidence>
<evidence type="ECO:0000256" key="3">
    <source>
        <dbReference type="ARBA" id="ARBA00023125"/>
    </source>
</evidence>
<dbReference type="PROSITE" id="PS50931">
    <property type="entry name" value="HTH_LYSR"/>
    <property type="match status" value="1"/>
</dbReference>
<dbReference type="FunFam" id="1.10.10.10:FF:000001">
    <property type="entry name" value="LysR family transcriptional regulator"/>
    <property type="match status" value="1"/>
</dbReference>
<feature type="domain" description="HTH lysR-type" evidence="5">
    <location>
        <begin position="1"/>
        <end position="58"/>
    </location>
</feature>
<keyword evidence="3" id="KW-0238">DNA-binding</keyword>
<dbReference type="Gene3D" id="1.10.10.10">
    <property type="entry name" value="Winged helix-like DNA-binding domain superfamily/Winged helix DNA-binding domain"/>
    <property type="match status" value="1"/>
</dbReference>
<reference evidence="7" key="1">
    <citation type="submission" date="2022-01" db="EMBL/GenBank/DDBJ databases">
        <title>STING isolate genome collection.</title>
        <authorList>
            <person name="France M."/>
            <person name="Rutt L."/>
            <person name="Humphrys M."/>
            <person name="Ravel J."/>
        </authorList>
    </citation>
    <scope>NUCLEOTIDE SEQUENCE</scope>
    <source>
        <strain evidence="7">C0081E5</strain>
    </source>
</reference>
<sequence>MNFIQLKCFIEVAKELNFTKAAQKLYLTQSTVSKNVKNLEKELNTTLLIRDYHQLNLTHEGVYFYNRISKIYDEVEQTINEIQSSKILKQRRKLKLGYTDVAFEEEWLPIAIRLFTKHTNYDLIPCIFDPSRNSSFKEMLNSRSVDILMLQQDPIYDDKIGFEKIFSKGFSVIISKDDPLYLKETIDPQDLIGRRIFLWDSHINFPAIESLKFKLMTENNLFYEECYDSAAIVAYVRAKSGIGIVPSVLFNKNDSDLKYSHLQTNINLDYGIAYSKNNNDFDRKKVFNLIKRSISIAKERW</sequence>
<dbReference type="Proteomes" id="UP001211420">
    <property type="component" value="Unassembled WGS sequence"/>
</dbReference>
<dbReference type="InterPro" id="IPR036388">
    <property type="entry name" value="WH-like_DNA-bd_sf"/>
</dbReference>
<organism evidence="7 9">
    <name type="scientific">Lactobacillus mulieris</name>
    <dbReference type="NCBI Taxonomy" id="2508708"/>
    <lineage>
        <taxon>Bacteria</taxon>
        <taxon>Bacillati</taxon>
        <taxon>Bacillota</taxon>
        <taxon>Bacilli</taxon>
        <taxon>Lactobacillales</taxon>
        <taxon>Lactobacillaceae</taxon>
        <taxon>Lactobacillus</taxon>
    </lineage>
</organism>
<evidence type="ECO:0000256" key="4">
    <source>
        <dbReference type="ARBA" id="ARBA00023163"/>
    </source>
</evidence>
<comment type="caution">
    <text evidence="7">The sequence shown here is derived from an EMBL/GenBank/DDBJ whole genome shotgun (WGS) entry which is preliminary data.</text>
</comment>